<reference evidence="4 5" key="1">
    <citation type="journal article" date="2019" name="Int. J. Syst. Evol. Microbiol.">
        <title>The Global Catalogue of Microorganisms (GCM) 10K type strain sequencing project: providing services to taxonomists for standard genome sequencing and annotation.</title>
        <authorList>
            <consortium name="The Broad Institute Genomics Platform"/>
            <consortium name="The Broad Institute Genome Sequencing Center for Infectious Disease"/>
            <person name="Wu L."/>
            <person name="Ma J."/>
        </authorList>
    </citation>
    <scope>NUCLEOTIDE SEQUENCE [LARGE SCALE GENOMIC DNA]</scope>
    <source>
        <strain evidence="4 5">JCM 13250</strain>
    </source>
</reference>
<name>A0ABN2MJ57_9ACTN</name>
<evidence type="ECO:0000259" key="3">
    <source>
        <dbReference type="Pfam" id="PF12697"/>
    </source>
</evidence>
<comment type="caution">
    <text evidence="4">The sequence shown here is derived from an EMBL/GenBank/DDBJ whole genome shotgun (WGS) entry which is preliminary data.</text>
</comment>
<feature type="domain" description="AB hydrolase-1" evidence="3">
    <location>
        <begin position="37"/>
        <end position="247"/>
    </location>
</feature>
<dbReference type="RefSeq" id="WP_344138544.1">
    <property type="nucleotide sequence ID" value="NZ_BAAALT010000251.1"/>
</dbReference>
<sequence>MPLPYAQEYLDRGADRLGLHRYASPDADTVAMLWPAMGTPAGYYRPFATALAEAGMEVVVADLRGTGSSTPRPSRASRYGMADLVGDVGAVREWLTPSLAGRRLLLVGHSLGGQAALLHVGASRVAVGSGPAPHPVAGIALVACGLPYWRTYPAPGRYAVLGYTQAIAGLSGALGYWPGWTFGGVQAKGVIGDWAHTARHGRYPMMGDFDAESALASVTTPVLAVSVDNDRYTPPATVDHLCAKLGATSVQRRHLGAAQATGDLDHFRWVRAASPLAGWVTDFAGSLA</sequence>
<dbReference type="PANTHER" id="PTHR22946">
    <property type="entry name" value="DIENELACTONE HYDROLASE DOMAIN-CONTAINING PROTEIN-RELATED"/>
    <property type="match status" value="1"/>
</dbReference>
<evidence type="ECO:0000313" key="5">
    <source>
        <dbReference type="Proteomes" id="UP001500218"/>
    </source>
</evidence>
<dbReference type="PIRSF" id="PIRSF037442">
    <property type="entry name" value="UCP037442_abhydr"/>
    <property type="match status" value="1"/>
</dbReference>
<dbReference type="PANTHER" id="PTHR22946:SF9">
    <property type="entry name" value="POLYKETIDE TRANSFERASE AF380"/>
    <property type="match status" value="1"/>
</dbReference>
<organism evidence="4 5">
    <name type="scientific">Luedemannella flava</name>
    <dbReference type="NCBI Taxonomy" id="349316"/>
    <lineage>
        <taxon>Bacteria</taxon>
        <taxon>Bacillati</taxon>
        <taxon>Actinomycetota</taxon>
        <taxon>Actinomycetes</taxon>
        <taxon>Micromonosporales</taxon>
        <taxon>Micromonosporaceae</taxon>
        <taxon>Luedemannella</taxon>
    </lineage>
</organism>
<evidence type="ECO:0000256" key="2">
    <source>
        <dbReference type="ARBA" id="ARBA00038115"/>
    </source>
</evidence>
<dbReference type="Proteomes" id="UP001500218">
    <property type="component" value="Unassembled WGS sequence"/>
</dbReference>
<proteinExistence type="inferred from homology"/>
<dbReference type="InterPro" id="IPR000073">
    <property type="entry name" value="AB_hydrolase_1"/>
</dbReference>
<dbReference type="Gene3D" id="3.40.50.1820">
    <property type="entry name" value="alpha/beta hydrolase"/>
    <property type="match status" value="1"/>
</dbReference>
<dbReference type="GO" id="GO:0016787">
    <property type="term" value="F:hydrolase activity"/>
    <property type="evidence" value="ECO:0007669"/>
    <property type="project" value="UniProtKB-KW"/>
</dbReference>
<comment type="similarity">
    <text evidence="2">Belongs to the AB hydrolase superfamily. FUS2 hydrolase family.</text>
</comment>
<dbReference type="InterPro" id="IPR017208">
    <property type="entry name" value="UCP037442_abhydr"/>
</dbReference>
<dbReference type="InterPro" id="IPR029058">
    <property type="entry name" value="AB_hydrolase_fold"/>
</dbReference>
<evidence type="ECO:0000256" key="1">
    <source>
        <dbReference type="ARBA" id="ARBA00022801"/>
    </source>
</evidence>
<keyword evidence="1 4" id="KW-0378">Hydrolase</keyword>
<accession>A0ABN2MJ57</accession>
<dbReference type="SUPFAM" id="SSF53474">
    <property type="entry name" value="alpha/beta-Hydrolases"/>
    <property type="match status" value="1"/>
</dbReference>
<keyword evidence="5" id="KW-1185">Reference proteome</keyword>
<dbReference type="EMBL" id="BAAALT010000251">
    <property type="protein sequence ID" value="GAA1828977.1"/>
    <property type="molecule type" value="Genomic_DNA"/>
</dbReference>
<dbReference type="InterPro" id="IPR050261">
    <property type="entry name" value="FrsA_esterase"/>
</dbReference>
<gene>
    <name evidence="4" type="ORF">GCM10009682_54890</name>
</gene>
<dbReference type="Pfam" id="PF12697">
    <property type="entry name" value="Abhydrolase_6"/>
    <property type="match status" value="1"/>
</dbReference>
<protein>
    <submittedName>
        <fullName evidence="4">Alpha/beta fold hydrolase</fullName>
    </submittedName>
</protein>
<evidence type="ECO:0000313" key="4">
    <source>
        <dbReference type="EMBL" id="GAA1828977.1"/>
    </source>
</evidence>